<proteinExistence type="predicted"/>
<protein>
    <submittedName>
        <fullName evidence="2">Oligopeptide transport system permease protein OppB (TC 3.A.1.5.1)</fullName>
    </submittedName>
</protein>
<sequence length="95" mass="10790">MQFDSPSLVRVARNKLQLNQQDFAKEINKTQSVLSRYECGKVVPPQKVIMHCMHILNDGSTSADIEQIISKVRALDGEQHIKLREALNTLLDKCI</sequence>
<dbReference type="InterPro" id="IPR001387">
    <property type="entry name" value="Cro/C1-type_HTH"/>
</dbReference>
<name>A0A3B0X9I6_9ZZZZ</name>
<dbReference type="SUPFAM" id="SSF47413">
    <property type="entry name" value="lambda repressor-like DNA-binding domains"/>
    <property type="match status" value="1"/>
</dbReference>
<dbReference type="CDD" id="cd00093">
    <property type="entry name" value="HTH_XRE"/>
    <property type="match status" value="1"/>
</dbReference>
<evidence type="ECO:0000259" key="1">
    <source>
        <dbReference type="PROSITE" id="PS50943"/>
    </source>
</evidence>
<gene>
    <name evidence="2" type="ORF">MNBD_GAMMA06-1157</name>
</gene>
<dbReference type="GO" id="GO:0003677">
    <property type="term" value="F:DNA binding"/>
    <property type="evidence" value="ECO:0007669"/>
    <property type="project" value="InterPro"/>
</dbReference>
<dbReference type="Pfam" id="PF22495">
    <property type="entry name" value="HTH_92"/>
    <property type="match status" value="1"/>
</dbReference>
<dbReference type="InterPro" id="IPR010982">
    <property type="entry name" value="Lambda_DNA-bd_dom_sf"/>
</dbReference>
<dbReference type="EMBL" id="UOFD01000050">
    <property type="protein sequence ID" value="VAW52614.1"/>
    <property type="molecule type" value="Genomic_DNA"/>
</dbReference>
<reference evidence="2" key="1">
    <citation type="submission" date="2018-06" db="EMBL/GenBank/DDBJ databases">
        <authorList>
            <person name="Zhirakovskaya E."/>
        </authorList>
    </citation>
    <scope>NUCLEOTIDE SEQUENCE</scope>
</reference>
<dbReference type="PROSITE" id="PS50943">
    <property type="entry name" value="HTH_CROC1"/>
    <property type="match status" value="1"/>
</dbReference>
<organism evidence="2">
    <name type="scientific">hydrothermal vent metagenome</name>
    <dbReference type="NCBI Taxonomy" id="652676"/>
    <lineage>
        <taxon>unclassified sequences</taxon>
        <taxon>metagenomes</taxon>
        <taxon>ecological metagenomes</taxon>
    </lineage>
</organism>
<evidence type="ECO:0000313" key="2">
    <source>
        <dbReference type="EMBL" id="VAW52614.1"/>
    </source>
</evidence>
<dbReference type="InterPro" id="IPR055172">
    <property type="entry name" value="HTH_RsaL-like"/>
</dbReference>
<feature type="domain" description="HTH cro/C1-type" evidence="1">
    <location>
        <begin position="9"/>
        <end position="57"/>
    </location>
</feature>
<dbReference type="AlphaFoldDB" id="A0A3B0X9I6"/>
<accession>A0A3B0X9I6</accession>
<dbReference type="Gene3D" id="1.10.260.40">
    <property type="entry name" value="lambda repressor-like DNA-binding domains"/>
    <property type="match status" value="1"/>
</dbReference>